<dbReference type="AlphaFoldDB" id="A0A1E3AES8"/>
<proteinExistence type="predicted"/>
<evidence type="ECO:0000313" key="2">
    <source>
        <dbReference type="Proteomes" id="UP000094067"/>
    </source>
</evidence>
<gene>
    <name evidence="1" type="ORF">BEI61_03125</name>
</gene>
<dbReference type="Proteomes" id="UP000094067">
    <property type="component" value="Unassembled WGS sequence"/>
</dbReference>
<protein>
    <submittedName>
        <fullName evidence="1">Uncharacterized protein</fullName>
    </submittedName>
</protein>
<name>A0A1E3AES8_9FIRM</name>
<reference evidence="1 2" key="1">
    <citation type="submission" date="2016-07" db="EMBL/GenBank/DDBJ databases">
        <title>Characterization of isolates of Eisenbergiella tayi derived from blood cultures, using whole genome sequencing.</title>
        <authorList>
            <person name="Burdz T."/>
            <person name="Wiebe D."/>
            <person name="Huynh C."/>
            <person name="Bernard K."/>
        </authorList>
    </citation>
    <scope>NUCLEOTIDE SEQUENCE [LARGE SCALE GENOMIC DNA]</scope>
    <source>
        <strain evidence="1 2">NML 110608</strain>
    </source>
</reference>
<dbReference type="EMBL" id="MCGH01000002">
    <property type="protein sequence ID" value="ODM07235.1"/>
    <property type="molecule type" value="Genomic_DNA"/>
</dbReference>
<accession>A0A1E3AES8</accession>
<sequence>MEMQKNGWGYLCEKSKKERKEILRQYAESYVEPAFEGYPELKGKIYLALRKNGFIAEYNPVYYIIVPENALNRYGHHVLRAITAHEMGHLLQFQNDIGKDSQSLWSEIQATMLSWERGFAKDFLLAFPENCNRSVCDGKEKHCYFSCNLLFDGSCRNCSEDDMNIRAEKLEQLAEEYKIDDEIYVKEIKERIRNMFIDNKNE</sequence>
<dbReference type="RefSeq" id="WP_069152928.1">
    <property type="nucleotide sequence ID" value="NZ_MCGH01000002.1"/>
</dbReference>
<organism evidence="1 2">
    <name type="scientific">Eisenbergiella tayi</name>
    <dbReference type="NCBI Taxonomy" id="1432052"/>
    <lineage>
        <taxon>Bacteria</taxon>
        <taxon>Bacillati</taxon>
        <taxon>Bacillota</taxon>
        <taxon>Clostridia</taxon>
        <taxon>Lachnospirales</taxon>
        <taxon>Lachnospiraceae</taxon>
        <taxon>Eisenbergiella</taxon>
    </lineage>
</organism>
<evidence type="ECO:0000313" key="1">
    <source>
        <dbReference type="EMBL" id="ODM07235.1"/>
    </source>
</evidence>
<comment type="caution">
    <text evidence="1">The sequence shown here is derived from an EMBL/GenBank/DDBJ whole genome shotgun (WGS) entry which is preliminary data.</text>
</comment>